<keyword evidence="2" id="KW-1185">Reference proteome</keyword>
<dbReference type="Proteomes" id="UP000290289">
    <property type="component" value="Chromosome 14"/>
</dbReference>
<gene>
    <name evidence="1" type="ORF">DVH24_023674</name>
</gene>
<protein>
    <submittedName>
        <fullName evidence="1">Uncharacterized protein</fullName>
    </submittedName>
</protein>
<dbReference type="AlphaFoldDB" id="A0A498I2K8"/>
<proteinExistence type="predicted"/>
<evidence type="ECO:0000313" key="2">
    <source>
        <dbReference type="Proteomes" id="UP000290289"/>
    </source>
</evidence>
<organism evidence="1 2">
    <name type="scientific">Malus domestica</name>
    <name type="common">Apple</name>
    <name type="synonym">Pyrus malus</name>
    <dbReference type="NCBI Taxonomy" id="3750"/>
    <lineage>
        <taxon>Eukaryota</taxon>
        <taxon>Viridiplantae</taxon>
        <taxon>Streptophyta</taxon>
        <taxon>Embryophyta</taxon>
        <taxon>Tracheophyta</taxon>
        <taxon>Spermatophyta</taxon>
        <taxon>Magnoliopsida</taxon>
        <taxon>eudicotyledons</taxon>
        <taxon>Gunneridae</taxon>
        <taxon>Pentapetalae</taxon>
        <taxon>rosids</taxon>
        <taxon>fabids</taxon>
        <taxon>Rosales</taxon>
        <taxon>Rosaceae</taxon>
        <taxon>Amygdaloideae</taxon>
        <taxon>Maleae</taxon>
        <taxon>Malus</taxon>
    </lineage>
</organism>
<evidence type="ECO:0000313" key="1">
    <source>
        <dbReference type="EMBL" id="RXH77400.1"/>
    </source>
</evidence>
<dbReference type="EMBL" id="RDQH01000340">
    <property type="protein sequence ID" value="RXH77400.1"/>
    <property type="molecule type" value="Genomic_DNA"/>
</dbReference>
<sequence>MVQLALPSLSARHGRTPAALLPQVMSASKLQTPKNRRETESTVWYVGQDGKEWDGVFRSTFGAPKTDGTRCFTGRIFGDFSFRLTPGTTCSTSVEHKIRTSPSPSSSSLFPSEGIFAPSPFRSIPSAYQMIP</sequence>
<name>A0A498I2K8_MALDO</name>
<accession>A0A498I2K8</accession>
<comment type="caution">
    <text evidence="1">The sequence shown here is derived from an EMBL/GenBank/DDBJ whole genome shotgun (WGS) entry which is preliminary data.</text>
</comment>
<reference evidence="1 2" key="1">
    <citation type="submission" date="2018-10" db="EMBL/GenBank/DDBJ databases">
        <title>A high-quality apple genome assembly.</title>
        <authorList>
            <person name="Hu J."/>
        </authorList>
    </citation>
    <scope>NUCLEOTIDE SEQUENCE [LARGE SCALE GENOMIC DNA]</scope>
    <source>
        <strain evidence="2">cv. HFTH1</strain>
        <tissue evidence="1">Young leaf</tissue>
    </source>
</reference>